<dbReference type="PROSITE" id="PS50930">
    <property type="entry name" value="HTH_LYTTR"/>
    <property type="match status" value="1"/>
</dbReference>
<dbReference type="SUPFAM" id="SSF52172">
    <property type="entry name" value="CheY-like"/>
    <property type="match status" value="1"/>
</dbReference>
<dbReference type="EMBL" id="QLLR01000022">
    <property type="protein sequence ID" value="RAJ26906.1"/>
    <property type="molecule type" value="Genomic_DNA"/>
</dbReference>
<dbReference type="Proteomes" id="UP000249754">
    <property type="component" value="Unassembled WGS sequence"/>
</dbReference>
<dbReference type="Pfam" id="PF04397">
    <property type="entry name" value="LytTR"/>
    <property type="match status" value="1"/>
</dbReference>
<feature type="domain" description="HTH LytTR-type" evidence="3">
    <location>
        <begin position="139"/>
        <end position="200"/>
    </location>
</feature>
<dbReference type="PANTHER" id="PTHR37299:SF1">
    <property type="entry name" value="STAGE 0 SPORULATION PROTEIN A HOMOLOG"/>
    <property type="match status" value="1"/>
</dbReference>
<dbReference type="AlphaFoldDB" id="A0A327SCV5"/>
<dbReference type="Gene3D" id="3.40.50.2300">
    <property type="match status" value="1"/>
</dbReference>
<comment type="caution">
    <text evidence="4">The sequence shown here is derived from an EMBL/GenBank/DDBJ whole genome shotgun (WGS) entry which is preliminary data.</text>
</comment>
<dbReference type="InterPro" id="IPR001789">
    <property type="entry name" value="Sig_transdc_resp-reg_receiver"/>
</dbReference>
<dbReference type="SMART" id="SM00448">
    <property type="entry name" value="REC"/>
    <property type="match status" value="1"/>
</dbReference>
<dbReference type="GO" id="GO:0000156">
    <property type="term" value="F:phosphorelay response regulator activity"/>
    <property type="evidence" value="ECO:0007669"/>
    <property type="project" value="InterPro"/>
</dbReference>
<dbReference type="Gene3D" id="2.40.50.1020">
    <property type="entry name" value="LytTr DNA-binding domain"/>
    <property type="match status" value="1"/>
</dbReference>
<dbReference type="GO" id="GO:0003677">
    <property type="term" value="F:DNA binding"/>
    <property type="evidence" value="ECO:0007669"/>
    <property type="project" value="InterPro"/>
</dbReference>
<dbReference type="SMART" id="SM00850">
    <property type="entry name" value="LytTR"/>
    <property type="match status" value="1"/>
</dbReference>
<gene>
    <name evidence="4" type="ORF">LY11_03732</name>
</gene>
<organism evidence="4 5">
    <name type="scientific">Pedobacter cryoconitis</name>
    <dbReference type="NCBI Taxonomy" id="188932"/>
    <lineage>
        <taxon>Bacteria</taxon>
        <taxon>Pseudomonadati</taxon>
        <taxon>Bacteroidota</taxon>
        <taxon>Sphingobacteriia</taxon>
        <taxon>Sphingobacteriales</taxon>
        <taxon>Sphingobacteriaceae</taxon>
        <taxon>Pedobacter</taxon>
    </lineage>
</organism>
<feature type="domain" description="Response regulatory" evidence="2">
    <location>
        <begin position="4"/>
        <end position="117"/>
    </location>
</feature>
<dbReference type="Pfam" id="PF00072">
    <property type="entry name" value="Response_reg"/>
    <property type="match status" value="1"/>
</dbReference>
<dbReference type="InterPro" id="IPR007492">
    <property type="entry name" value="LytTR_DNA-bd_dom"/>
</dbReference>
<evidence type="ECO:0000259" key="2">
    <source>
        <dbReference type="PROSITE" id="PS50110"/>
    </source>
</evidence>
<accession>A0A327SCV5</accession>
<evidence type="ECO:0000256" key="1">
    <source>
        <dbReference type="PROSITE-ProRule" id="PRU00169"/>
    </source>
</evidence>
<evidence type="ECO:0000259" key="3">
    <source>
        <dbReference type="PROSITE" id="PS50930"/>
    </source>
</evidence>
<dbReference type="RefSeq" id="WP_111635130.1">
    <property type="nucleotide sequence ID" value="NZ_QLLR01000022.1"/>
</dbReference>
<evidence type="ECO:0000313" key="4">
    <source>
        <dbReference type="EMBL" id="RAJ26906.1"/>
    </source>
</evidence>
<proteinExistence type="predicted"/>
<dbReference type="InterPro" id="IPR046947">
    <property type="entry name" value="LytR-like"/>
</dbReference>
<name>A0A327SCV5_9SPHI</name>
<protein>
    <submittedName>
        <fullName evidence="4">LytTR family two component transcriptional regulator</fullName>
    </submittedName>
</protein>
<feature type="modified residue" description="4-aspartylphosphate" evidence="1">
    <location>
        <position position="57"/>
    </location>
</feature>
<dbReference type="PANTHER" id="PTHR37299">
    <property type="entry name" value="TRANSCRIPTIONAL REGULATOR-RELATED"/>
    <property type="match status" value="1"/>
</dbReference>
<sequence length="232" mass="26737">MIRSCYIIDDELHGIEVLAKYVQQTPGLELIGTETDPLEALRKISTKEIKPDITFLDVEMPELSGIELSYLIRDKTEIVFSTAFKNYAYRAYDANAIDFLLKPISYERFLQALDKIYAKKNTAPIEPVNNFIFIQPDNKKNHLKLNTDEITHIEGLSNYVKIHTQSEKVYTIYTSLKLILEKLPPSLFLRSHKSFIVNLKFVEVINGNEITIKGNHIIPIGGFFRKELMNKI</sequence>
<reference evidence="4 5" key="1">
    <citation type="submission" date="2018-06" db="EMBL/GenBank/DDBJ databases">
        <title>Genomic Encyclopedia of Archaeal and Bacterial Type Strains, Phase II (KMG-II): from individual species to whole genera.</title>
        <authorList>
            <person name="Goeker M."/>
        </authorList>
    </citation>
    <scope>NUCLEOTIDE SEQUENCE [LARGE SCALE GENOMIC DNA]</scope>
    <source>
        <strain evidence="4 5">DSM 14825</strain>
    </source>
</reference>
<dbReference type="OrthoDB" id="9787344at2"/>
<evidence type="ECO:0000313" key="5">
    <source>
        <dbReference type="Proteomes" id="UP000249754"/>
    </source>
</evidence>
<keyword evidence="1" id="KW-0597">Phosphoprotein</keyword>
<dbReference type="PROSITE" id="PS50110">
    <property type="entry name" value="RESPONSE_REGULATORY"/>
    <property type="match status" value="1"/>
</dbReference>
<dbReference type="InterPro" id="IPR011006">
    <property type="entry name" value="CheY-like_superfamily"/>
</dbReference>